<feature type="non-terminal residue" evidence="1">
    <location>
        <position position="53"/>
    </location>
</feature>
<sequence>MFWSRTTYNQELLTQCSQENMNTIFQKRHWRSIRYVLCMKTISVTKTALRWTP</sequence>
<gene>
    <name evidence="1" type="primary">ORF196143</name>
</gene>
<name>A0A0B7BML5_9EUPU</name>
<organism evidence="1">
    <name type="scientific">Arion vulgaris</name>
    <dbReference type="NCBI Taxonomy" id="1028688"/>
    <lineage>
        <taxon>Eukaryota</taxon>
        <taxon>Metazoa</taxon>
        <taxon>Spiralia</taxon>
        <taxon>Lophotrochozoa</taxon>
        <taxon>Mollusca</taxon>
        <taxon>Gastropoda</taxon>
        <taxon>Heterobranchia</taxon>
        <taxon>Euthyneura</taxon>
        <taxon>Panpulmonata</taxon>
        <taxon>Eupulmonata</taxon>
        <taxon>Stylommatophora</taxon>
        <taxon>Helicina</taxon>
        <taxon>Arionoidea</taxon>
        <taxon>Arionidae</taxon>
        <taxon>Arion</taxon>
    </lineage>
</organism>
<reference evidence="1" key="1">
    <citation type="submission" date="2014-12" db="EMBL/GenBank/DDBJ databases">
        <title>Insight into the proteome of Arion vulgaris.</title>
        <authorList>
            <person name="Aradska J."/>
            <person name="Bulat T."/>
            <person name="Smidak R."/>
            <person name="Sarate P."/>
            <person name="Gangsoo J."/>
            <person name="Sialana F."/>
            <person name="Bilban M."/>
            <person name="Lubec G."/>
        </authorList>
    </citation>
    <scope>NUCLEOTIDE SEQUENCE</scope>
    <source>
        <tissue evidence="1">Skin</tissue>
    </source>
</reference>
<dbReference type="EMBL" id="HACG01046716">
    <property type="protein sequence ID" value="CEK93581.1"/>
    <property type="molecule type" value="Transcribed_RNA"/>
</dbReference>
<accession>A0A0B7BML5</accession>
<evidence type="ECO:0000313" key="1">
    <source>
        <dbReference type="EMBL" id="CEK93581.1"/>
    </source>
</evidence>
<proteinExistence type="predicted"/>
<protein>
    <submittedName>
        <fullName evidence="1">Uncharacterized protein</fullName>
    </submittedName>
</protein>
<dbReference type="AlphaFoldDB" id="A0A0B7BML5"/>